<comment type="function">
    <text evidence="8">General coactivator that functions cooperatively with TAFs and mediates functional interactions between upstream activators and the general transcriptional machinery. May be involved in stabilizing the multiprotein transcription complex. Binds single-stranded DNA. Also binds, in vitro, non-specifically to double-stranded DNA (ds DNA).</text>
</comment>
<dbReference type="Gene3D" id="2.30.31.10">
    <property type="entry name" value="Transcriptional Coactivator Pc4, Chain A"/>
    <property type="match status" value="1"/>
</dbReference>
<dbReference type="GO" id="GO:0060261">
    <property type="term" value="P:positive regulation of transcription initiation by RNA polymerase II"/>
    <property type="evidence" value="ECO:0007669"/>
    <property type="project" value="InterPro"/>
</dbReference>
<evidence type="ECO:0000256" key="4">
    <source>
        <dbReference type="ARBA" id="ARBA00023015"/>
    </source>
</evidence>
<dbReference type="Pfam" id="PF02229">
    <property type="entry name" value="PC4"/>
    <property type="match status" value="1"/>
</dbReference>
<reference evidence="12 13" key="1">
    <citation type="submission" date="2018-10" db="EMBL/GenBank/DDBJ databases">
        <authorList>
            <person name="Ekblom R."/>
            <person name="Jareborg N."/>
        </authorList>
    </citation>
    <scope>NUCLEOTIDE SEQUENCE [LARGE SCALE GENOMIC DNA]</scope>
    <source>
        <tissue evidence="12">Muscle</tissue>
    </source>
</reference>
<comment type="subcellular location">
    <subcellularLocation>
        <location evidence="1">Nucleus</location>
    </subcellularLocation>
</comment>
<dbReference type="PANTHER" id="PTHR13215">
    <property type="entry name" value="RNA POLYMERASE II TRANSCRIPTIONAL COACTIVATOR"/>
    <property type="match status" value="1"/>
</dbReference>
<dbReference type="AlphaFoldDB" id="A0A9X9LR14"/>
<comment type="caution">
    <text evidence="12">The sequence shown here is derived from an EMBL/GenBank/DDBJ whole genome shotgun (WGS) entry which is preliminary data.</text>
</comment>
<feature type="domain" description="Transcriptional coactivator p15 (PC4) C-terminal" evidence="11">
    <location>
        <begin position="8"/>
        <end position="58"/>
    </location>
</feature>
<dbReference type="InterPro" id="IPR045125">
    <property type="entry name" value="Sub1/Tcp4-like"/>
</dbReference>
<evidence type="ECO:0000313" key="13">
    <source>
        <dbReference type="Proteomes" id="UP000269945"/>
    </source>
</evidence>
<dbReference type="EMBL" id="CYRY02012332">
    <property type="protein sequence ID" value="VCW79601.1"/>
    <property type="molecule type" value="Genomic_DNA"/>
</dbReference>
<keyword evidence="5" id="KW-0238">DNA-binding</keyword>
<gene>
    <name evidence="12" type="ORF">BN2614_LOCUS7</name>
</gene>
<comment type="similarity">
    <text evidence="2">Belongs to the transcriptional coactivator PC4 family.</text>
</comment>
<evidence type="ECO:0000256" key="1">
    <source>
        <dbReference type="ARBA" id="ARBA00004123"/>
    </source>
</evidence>
<organism evidence="12 13">
    <name type="scientific">Gulo gulo</name>
    <name type="common">Wolverine</name>
    <name type="synonym">Gluton</name>
    <dbReference type="NCBI Taxonomy" id="48420"/>
    <lineage>
        <taxon>Eukaryota</taxon>
        <taxon>Metazoa</taxon>
        <taxon>Chordata</taxon>
        <taxon>Craniata</taxon>
        <taxon>Vertebrata</taxon>
        <taxon>Euteleostomi</taxon>
        <taxon>Mammalia</taxon>
        <taxon>Eutheria</taxon>
        <taxon>Laurasiatheria</taxon>
        <taxon>Carnivora</taxon>
        <taxon>Caniformia</taxon>
        <taxon>Musteloidea</taxon>
        <taxon>Mustelidae</taxon>
        <taxon>Guloninae</taxon>
        <taxon>Gulo</taxon>
    </lineage>
</organism>
<dbReference type="GO" id="GO:0005634">
    <property type="term" value="C:nucleus"/>
    <property type="evidence" value="ECO:0007669"/>
    <property type="project" value="UniProtKB-SubCell"/>
</dbReference>
<protein>
    <recommendedName>
        <fullName evidence="3">Activated RNA polymerase II transcriptional coactivator p15</fullName>
    </recommendedName>
    <alternativeName>
        <fullName evidence="10">SUB1 homolog</fullName>
    </alternativeName>
</protein>
<proteinExistence type="inferred from homology"/>
<evidence type="ECO:0000256" key="9">
    <source>
        <dbReference type="ARBA" id="ARBA00025843"/>
    </source>
</evidence>
<dbReference type="GO" id="GO:0003677">
    <property type="term" value="F:DNA binding"/>
    <property type="evidence" value="ECO:0007669"/>
    <property type="project" value="UniProtKB-KW"/>
</dbReference>
<evidence type="ECO:0000256" key="6">
    <source>
        <dbReference type="ARBA" id="ARBA00023163"/>
    </source>
</evidence>
<evidence type="ECO:0000256" key="2">
    <source>
        <dbReference type="ARBA" id="ARBA00009001"/>
    </source>
</evidence>
<name>A0A9X9LR14_GULGU</name>
<dbReference type="InterPro" id="IPR009044">
    <property type="entry name" value="ssDNA-bd_transcriptional_reg"/>
</dbReference>
<evidence type="ECO:0000313" key="12">
    <source>
        <dbReference type="EMBL" id="VCW79601.1"/>
    </source>
</evidence>
<dbReference type="Proteomes" id="UP000269945">
    <property type="component" value="Unassembled WGS sequence"/>
</dbReference>
<evidence type="ECO:0000256" key="10">
    <source>
        <dbReference type="ARBA" id="ARBA00031984"/>
    </source>
</evidence>
<comment type="subunit">
    <text evidence="9">Homodimer. Interacts with CSTF2.</text>
</comment>
<dbReference type="SUPFAM" id="SSF54447">
    <property type="entry name" value="ssDNA-binding transcriptional regulator domain"/>
    <property type="match status" value="1"/>
</dbReference>
<evidence type="ECO:0000259" key="11">
    <source>
        <dbReference type="Pfam" id="PF02229"/>
    </source>
</evidence>
<sequence length="70" mass="8001">MAMPACFQSGEIRDISDRDFRGRVLIDRREYWIDPEGEMKPGGKGTSLNPKQWSQLKEQTSDIDDTVGKI</sequence>
<evidence type="ECO:0000256" key="7">
    <source>
        <dbReference type="ARBA" id="ARBA00023242"/>
    </source>
</evidence>
<evidence type="ECO:0000256" key="3">
    <source>
        <dbReference type="ARBA" id="ARBA00013386"/>
    </source>
</evidence>
<keyword evidence="6" id="KW-0804">Transcription</keyword>
<evidence type="ECO:0000256" key="5">
    <source>
        <dbReference type="ARBA" id="ARBA00023125"/>
    </source>
</evidence>
<dbReference type="GO" id="GO:0003713">
    <property type="term" value="F:transcription coactivator activity"/>
    <property type="evidence" value="ECO:0007669"/>
    <property type="project" value="InterPro"/>
</dbReference>
<evidence type="ECO:0000256" key="8">
    <source>
        <dbReference type="ARBA" id="ARBA00024848"/>
    </source>
</evidence>
<accession>A0A9X9LR14</accession>
<keyword evidence="7" id="KW-0539">Nucleus</keyword>
<dbReference type="InterPro" id="IPR003173">
    <property type="entry name" value="PC4_C"/>
</dbReference>
<keyword evidence="13" id="KW-1185">Reference proteome</keyword>
<keyword evidence="4" id="KW-0805">Transcription regulation</keyword>